<feature type="compositionally biased region" description="Polar residues" evidence="1">
    <location>
        <begin position="48"/>
        <end position="63"/>
    </location>
</feature>
<keyword evidence="4" id="KW-1185">Reference proteome</keyword>
<reference evidence="3 4" key="1">
    <citation type="submission" date="2016-10" db="EMBL/GenBank/DDBJ databases">
        <title>Complete Genome Sequence of Peptococcaceae strain DCMF.</title>
        <authorList>
            <person name="Edwards R.J."/>
            <person name="Holland S.I."/>
            <person name="Deshpande N.P."/>
            <person name="Wong Y.K."/>
            <person name="Ertan H."/>
            <person name="Manefield M."/>
            <person name="Russell T.L."/>
            <person name="Lee M.J."/>
        </authorList>
    </citation>
    <scope>NUCLEOTIDE SEQUENCE [LARGE SCALE GENOMIC DNA]</scope>
    <source>
        <strain evidence="3 4">DCMF</strain>
    </source>
</reference>
<organism evidence="3 4">
    <name type="scientific">Formimonas warabiya</name>
    <dbReference type="NCBI Taxonomy" id="1761012"/>
    <lineage>
        <taxon>Bacteria</taxon>
        <taxon>Bacillati</taxon>
        <taxon>Bacillota</taxon>
        <taxon>Clostridia</taxon>
        <taxon>Eubacteriales</taxon>
        <taxon>Peptococcaceae</taxon>
        <taxon>Candidatus Formimonas</taxon>
    </lineage>
</organism>
<proteinExistence type="predicted"/>
<dbReference type="KEGG" id="fwa:DCMF_13170"/>
<dbReference type="Proteomes" id="UP000323521">
    <property type="component" value="Chromosome"/>
</dbReference>
<dbReference type="EMBL" id="CP017634">
    <property type="protein sequence ID" value="ATW25581.1"/>
    <property type="molecule type" value="Genomic_DNA"/>
</dbReference>
<keyword evidence="2" id="KW-0732">Signal</keyword>
<dbReference type="AlphaFoldDB" id="A0A3G1KT00"/>
<feature type="chain" id="PRO_5018126694" evidence="2">
    <location>
        <begin position="27"/>
        <end position="195"/>
    </location>
</feature>
<feature type="region of interest" description="Disordered" evidence="1">
    <location>
        <begin position="38"/>
        <end position="85"/>
    </location>
</feature>
<feature type="signal peptide" evidence="2">
    <location>
        <begin position="1"/>
        <end position="26"/>
    </location>
</feature>
<protein>
    <submittedName>
        <fullName evidence="3">Uncharacterized protein</fullName>
    </submittedName>
</protein>
<sequence>MKKAKMILSTILIGGLISSFGGAAFAATAPQNCSTPGTASYGTGGNTGNWQNSREVTPQNNAGQFDGKDKRQTDGKEYQDNKTKNTVDKKKTSYYDEKKSPSFSCDKGKLNQSQNPFDIFVSKGILSQKQVNQINEFVKQHKISTPVKVEKNLLNDLVKARIITQDQANKIQKILADTNANNDQNRKPVLGKNCK</sequence>
<evidence type="ECO:0000313" key="4">
    <source>
        <dbReference type="Proteomes" id="UP000323521"/>
    </source>
</evidence>
<dbReference type="RefSeq" id="WP_148134835.1">
    <property type="nucleotide sequence ID" value="NZ_CP017634.1"/>
</dbReference>
<feature type="compositionally biased region" description="Basic and acidic residues" evidence="1">
    <location>
        <begin position="66"/>
        <end position="85"/>
    </location>
</feature>
<gene>
    <name evidence="3" type="ORF">DCMF_13170</name>
</gene>
<evidence type="ECO:0000256" key="2">
    <source>
        <dbReference type="SAM" id="SignalP"/>
    </source>
</evidence>
<evidence type="ECO:0000256" key="1">
    <source>
        <dbReference type="SAM" id="MobiDB-lite"/>
    </source>
</evidence>
<evidence type="ECO:0000313" key="3">
    <source>
        <dbReference type="EMBL" id="ATW25581.1"/>
    </source>
</evidence>
<name>A0A3G1KT00_FORW1</name>
<accession>A0A3G1KT00</accession>